<evidence type="ECO:0000313" key="11">
    <source>
        <dbReference type="EMBL" id="KAF0982665.1"/>
    </source>
</evidence>
<dbReference type="Pfam" id="PF07714">
    <property type="entry name" value="PK_Tyr_Ser-Thr"/>
    <property type="match status" value="1"/>
</dbReference>
<dbReference type="SMART" id="SM00220">
    <property type="entry name" value="S_TKc"/>
    <property type="match status" value="1"/>
</dbReference>
<dbReference type="RefSeq" id="XP_044567378.1">
    <property type="nucleotide sequence ID" value="XM_044702020.1"/>
</dbReference>
<dbReference type="InterPro" id="IPR001245">
    <property type="entry name" value="Ser-Thr/Tyr_kinase_cat_dom"/>
</dbReference>
<dbReference type="InterPro" id="IPR051681">
    <property type="entry name" value="Ser/Thr_Kinases-Pseudokinases"/>
</dbReference>
<evidence type="ECO:0000256" key="4">
    <source>
        <dbReference type="ARBA" id="ARBA00022525"/>
    </source>
</evidence>
<evidence type="ECO:0000256" key="5">
    <source>
        <dbReference type="ARBA" id="ARBA00022729"/>
    </source>
</evidence>
<feature type="transmembrane region" description="Helical" evidence="9">
    <location>
        <begin position="789"/>
        <end position="816"/>
    </location>
</feature>
<keyword evidence="9" id="KW-0812">Transmembrane</keyword>
<feature type="compositionally biased region" description="Polar residues" evidence="8">
    <location>
        <begin position="1223"/>
        <end position="1233"/>
    </location>
</feature>
<dbReference type="EMBL" id="VFQX01000009">
    <property type="protein sequence ID" value="KAF0982665.1"/>
    <property type="molecule type" value="Genomic_DNA"/>
</dbReference>
<dbReference type="InterPro" id="IPR003368">
    <property type="entry name" value="POMP_repeat"/>
</dbReference>
<evidence type="ECO:0000313" key="12">
    <source>
        <dbReference type="Proteomes" id="UP000444721"/>
    </source>
</evidence>
<feature type="region of interest" description="Disordered" evidence="8">
    <location>
        <begin position="1100"/>
        <end position="1120"/>
    </location>
</feature>
<evidence type="ECO:0000256" key="1">
    <source>
        <dbReference type="ARBA" id="ARBA00004196"/>
    </source>
</evidence>
<feature type="region of interest" description="Disordered" evidence="8">
    <location>
        <begin position="1220"/>
        <end position="1239"/>
    </location>
</feature>
<dbReference type="VEuPathDB" id="AmoebaDB:NfTy_017850"/>
<dbReference type="InterPro" id="IPR011009">
    <property type="entry name" value="Kinase-like_dom_sf"/>
</dbReference>
<dbReference type="Gene3D" id="1.10.510.10">
    <property type="entry name" value="Transferase(Phosphotransferase) domain 1"/>
    <property type="match status" value="1"/>
</dbReference>
<evidence type="ECO:0000256" key="6">
    <source>
        <dbReference type="ARBA" id="ARBA00023136"/>
    </source>
</evidence>
<evidence type="ECO:0000256" key="8">
    <source>
        <dbReference type="SAM" id="MobiDB-lite"/>
    </source>
</evidence>
<dbReference type="OMA" id="RISHTIF"/>
<dbReference type="Gene3D" id="3.30.200.20">
    <property type="entry name" value="Phosphorylase Kinase, domain 1"/>
    <property type="match status" value="1"/>
</dbReference>
<proteinExistence type="predicted"/>
<dbReference type="InterPro" id="IPR011050">
    <property type="entry name" value="Pectin_lyase_fold/virulence"/>
</dbReference>
<name>A0A6A5CBD2_NAEFO</name>
<dbReference type="OrthoDB" id="4062651at2759"/>
<organism evidence="11 12">
    <name type="scientific">Naegleria fowleri</name>
    <name type="common">Brain eating amoeba</name>
    <dbReference type="NCBI Taxonomy" id="5763"/>
    <lineage>
        <taxon>Eukaryota</taxon>
        <taxon>Discoba</taxon>
        <taxon>Heterolobosea</taxon>
        <taxon>Tetramitia</taxon>
        <taxon>Eutetramitia</taxon>
        <taxon>Vahlkampfiidae</taxon>
        <taxon>Naegleria</taxon>
    </lineage>
</organism>
<dbReference type="SUPFAM" id="SSF51126">
    <property type="entry name" value="Pectin lyase-like"/>
    <property type="match status" value="1"/>
</dbReference>
<gene>
    <name evidence="11" type="ORF">FDP41_011595</name>
</gene>
<dbReference type="Proteomes" id="UP000444721">
    <property type="component" value="Unassembled WGS sequence"/>
</dbReference>
<accession>A0A6A5CBD2</accession>
<keyword evidence="9" id="KW-1133">Transmembrane helix</keyword>
<dbReference type="GO" id="GO:0004674">
    <property type="term" value="F:protein serine/threonine kinase activity"/>
    <property type="evidence" value="ECO:0007669"/>
    <property type="project" value="TreeGrafter"/>
</dbReference>
<evidence type="ECO:0000256" key="7">
    <source>
        <dbReference type="ARBA" id="ARBA00023237"/>
    </source>
</evidence>
<comment type="subcellular location">
    <subcellularLocation>
        <location evidence="1">Cell envelope</location>
    </subcellularLocation>
    <subcellularLocation>
        <location evidence="2">Cell outer membrane</location>
    </subcellularLocation>
    <subcellularLocation>
        <location evidence="3">Secreted</location>
    </subcellularLocation>
</comment>
<dbReference type="PANTHER" id="PTHR44329">
    <property type="entry name" value="SERINE/THREONINE-PROTEIN KINASE TNNI3K-RELATED"/>
    <property type="match status" value="1"/>
</dbReference>
<keyword evidence="5" id="KW-0732">Signal</keyword>
<sequence>MTTRNSWSDNLNVQDDPLVGSDDDLTEPMHTSPFKRISFPYLDSYSTAVSHLVEQQIEVLTNISLNMAQDDFDECKSLPWCDTFKFKYRYYWNNSASSQPPPPQPYYSSIRELFTKINNDFNEEMQRRKENLGAILDKTVALFEIHVYSDIPPDSCQSFSLDFVNQNLTRKLYMHMKFVGKEPTPTVDCGMRGFFETHVKNFSFTLQNFHVRNFIMPQGPAVVIDCDLGGFLRLPSNFFSALVNVVNKGEIDFEGEIIFLRNYRSLIPRVTYSYTYRARALILYNSTIHMANFFIPSQNRVWVVNSQFYLLDSVDVEEPGQVVVMNSSISCSMSQELNVFPFLTISYSRFVSINLTTIDRCVGKTVLRIEQCIDVVMNELKVTNNYNPQNGGIVHLKNCRNVNLLSSQFIRNIAMESSLVLDSVLSGSVTFSEFIENESFTDGGALTYKFSEVRSALTQISSSTFLRNKALGKGGAIRAEKASIDVVFCKLLENSAMMSGGALYTTAFTYIEGSEFYGNTAISGGGAIYGANTLAMIRSSLRNNSILSQTISLCGKESCDGTGGALFLNVPSVDKQFKMINVTFMDNRAVRGGAIGLTNCTFHDLEDVTIVNNAALYAGGGIFYFGFRPHEIPQFQNINNNMAGTYGHNMASPIKTTQWVYQIKGSTDTYSAQQGVRLYPGQLFSLQPTSKDIFGNEIGSLTEEFAIIMEDFRIRIYGKSRSLENMYLSVNQSSSLSSIPTSFTVTFFESSITIPLDLIQCPYQFDLVPAAYNSDYEFICKEHISIGSIVAIVIASTIASFSIFMSIVIVVGYVSCKVAKKVQYWRKRDQAEKEMEKRLLENQVIYSDEERQAMESSNSNSITKSKRGFIIGLDQIFIDKKIGEGGCGVVYLGKWHHNTVAVKCLRVDSAAAHSDDIEKEASLLCRLRHPNVLLFYGAAITPQKHYLVVEYLERGSLEKLIHEVRRKENPSPIDFCTKIGILIDVACGMDYLHSLKPSPIIHRDLKPANILLDANGMAKVCDFGLSRMMTNTCIDTTTMCVGTLFYMALELLNTEDPSFSPAIDVYSFSIIMWEIFFEENPYVYPKTSKLFAVLNRSTSNRMDSSSLQNGKNRNGHSNQTPVTPFTILSKVMRGERPLIPFSTPEETSMYLEKFMPEYNQTPKNQKTSIMTLELRKSQILSIVNEYIDLMRLCWSGDVNDRPTFKTIHRKLTNMKQEMEGLKFSQNTNSNTPPKRTPPKMEIMNVGHEIELLGEGSVSSNYHAMPNDHEEIL</sequence>
<dbReference type="InterPro" id="IPR000719">
    <property type="entry name" value="Prot_kinase_dom"/>
</dbReference>
<feature type="compositionally biased region" description="Polar residues" evidence="8">
    <location>
        <begin position="1"/>
        <end position="13"/>
    </location>
</feature>
<evidence type="ECO:0000259" key="10">
    <source>
        <dbReference type="PROSITE" id="PS50011"/>
    </source>
</evidence>
<dbReference type="NCBIfam" id="TIGR01376">
    <property type="entry name" value="POMP_repeat"/>
    <property type="match status" value="1"/>
</dbReference>
<dbReference type="InterPro" id="IPR008271">
    <property type="entry name" value="Ser/Thr_kinase_AS"/>
</dbReference>
<dbReference type="AlphaFoldDB" id="A0A6A5CBD2"/>
<dbReference type="PROSITE" id="PS50011">
    <property type="entry name" value="PROTEIN_KINASE_DOM"/>
    <property type="match status" value="1"/>
</dbReference>
<dbReference type="GO" id="GO:0005576">
    <property type="term" value="C:extracellular region"/>
    <property type="evidence" value="ECO:0007669"/>
    <property type="project" value="UniProtKB-SubCell"/>
</dbReference>
<comment type="caution">
    <text evidence="11">The sequence shown here is derived from an EMBL/GenBank/DDBJ whole genome shotgun (WGS) entry which is preliminary data.</text>
</comment>
<dbReference type="PROSITE" id="PS00108">
    <property type="entry name" value="PROTEIN_KINASE_ST"/>
    <property type="match status" value="1"/>
</dbReference>
<dbReference type="GO" id="GO:0005524">
    <property type="term" value="F:ATP binding"/>
    <property type="evidence" value="ECO:0007669"/>
    <property type="project" value="InterPro"/>
</dbReference>
<dbReference type="GeneID" id="68118810"/>
<protein>
    <recommendedName>
        <fullName evidence="10">Protein kinase domain-containing protein</fullName>
    </recommendedName>
</protein>
<feature type="region of interest" description="Disordered" evidence="8">
    <location>
        <begin position="1"/>
        <end position="26"/>
    </location>
</feature>
<evidence type="ECO:0000256" key="2">
    <source>
        <dbReference type="ARBA" id="ARBA00004442"/>
    </source>
</evidence>
<evidence type="ECO:0000256" key="3">
    <source>
        <dbReference type="ARBA" id="ARBA00004613"/>
    </source>
</evidence>
<keyword evidence="12" id="KW-1185">Reference proteome</keyword>
<dbReference type="VEuPathDB" id="AmoebaDB:NF0119960"/>
<keyword evidence="6 9" id="KW-0472">Membrane</keyword>
<dbReference type="SUPFAM" id="SSF56112">
    <property type="entry name" value="Protein kinase-like (PK-like)"/>
    <property type="match status" value="1"/>
</dbReference>
<feature type="domain" description="Protein kinase" evidence="10">
    <location>
        <begin position="876"/>
        <end position="1211"/>
    </location>
</feature>
<dbReference type="CDD" id="cd13999">
    <property type="entry name" value="STKc_MAP3K-like"/>
    <property type="match status" value="1"/>
</dbReference>
<keyword evidence="7" id="KW-0998">Cell outer membrane</keyword>
<evidence type="ECO:0000256" key="9">
    <source>
        <dbReference type="SAM" id="Phobius"/>
    </source>
</evidence>
<keyword evidence="4" id="KW-0964">Secreted</keyword>
<dbReference type="VEuPathDB" id="AmoebaDB:FDP41_011595"/>
<reference evidence="11 12" key="1">
    <citation type="journal article" date="2019" name="Sci. Rep.">
        <title>Nanopore sequencing improves the draft genome of the human pathogenic amoeba Naegleria fowleri.</title>
        <authorList>
            <person name="Liechti N."/>
            <person name="Schurch N."/>
            <person name="Bruggmann R."/>
            <person name="Wittwer M."/>
        </authorList>
    </citation>
    <scope>NUCLEOTIDE SEQUENCE [LARGE SCALE GENOMIC DNA]</scope>
    <source>
        <strain evidence="11 12">ATCC 30894</strain>
    </source>
</reference>